<dbReference type="InterPro" id="IPR009936">
    <property type="entry name" value="DUF1468"/>
</dbReference>
<dbReference type="EMBL" id="QJJK01000018">
    <property type="protein sequence ID" value="PXW51884.1"/>
    <property type="molecule type" value="Genomic_DNA"/>
</dbReference>
<keyword evidence="1" id="KW-0812">Transmembrane</keyword>
<evidence type="ECO:0000313" key="3">
    <source>
        <dbReference type="EMBL" id="PXW51884.1"/>
    </source>
</evidence>
<feature type="transmembrane region" description="Helical" evidence="1">
    <location>
        <begin position="81"/>
        <end position="110"/>
    </location>
</feature>
<keyword evidence="1" id="KW-0472">Membrane</keyword>
<organism evidence="3 4">
    <name type="scientific">Chelatococcus asaccharovorans</name>
    <dbReference type="NCBI Taxonomy" id="28210"/>
    <lineage>
        <taxon>Bacteria</taxon>
        <taxon>Pseudomonadati</taxon>
        <taxon>Pseudomonadota</taxon>
        <taxon>Alphaproteobacteria</taxon>
        <taxon>Hyphomicrobiales</taxon>
        <taxon>Chelatococcaceae</taxon>
        <taxon>Chelatococcus</taxon>
    </lineage>
</organism>
<proteinExistence type="predicted"/>
<feature type="transmembrane region" description="Helical" evidence="1">
    <location>
        <begin position="12"/>
        <end position="31"/>
    </location>
</feature>
<protein>
    <submittedName>
        <fullName evidence="3">Putative tricarboxylic transport membrane protein</fullName>
    </submittedName>
</protein>
<comment type="caution">
    <text evidence="3">The sequence shown here is derived from an EMBL/GenBank/DDBJ whole genome shotgun (WGS) entry which is preliminary data.</text>
</comment>
<evidence type="ECO:0000259" key="2">
    <source>
        <dbReference type="Pfam" id="PF07331"/>
    </source>
</evidence>
<feature type="transmembrane region" description="Helical" evidence="1">
    <location>
        <begin position="43"/>
        <end position="61"/>
    </location>
</feature>
<reference evidence="3 4" key="1">
    <citation type="submission" date="2018-05" db="EMBL/GenBank/DDBJ databases">
        <title>Genomic Encyclopedia of Type Strains, Phase IV (KMG-IV): sequencing the most valuable type-strain genomes for metagenomic binning, comparative biology and taxonomic classification.</title>
        <authorList>
            <person name="Goeker M."/>
        </authorList>
    </citation>
    <scope>NUCLEOTIDE SEQUENCE [LARGE SCALE GENOMIC DNA]</scope>
    <source>
        <strain evidence="3 4">DSM 6462</strain>
    </source>
</reference>
<keyword evidence="1" id="KW-1133">Transmembrane helix</keyword>
<dbReference type="RefSeq" id="WP_170147523.1">
    <property type="nucleotide sequence ID" value="NZ_CAKNFM010000006.1"/>
</dbReference>
<dbReference type="Proteomes" id="UP000248021">
    <property type="component" value="Unassembled WGS sequence"/>
</dbReference>
<name>A0A2V3TTR9_9HYPH</name>
<keyword evidence="4" id="KW-1185">Reference proteome</keyword>
<feature type="domain" description="DUF1468" evidence="2">
    <location>
        <begin position="13"/>
        <end position="145"/>
    </location>
</feature>
<sequence length="153" mass="15628">MKKLVSNPKDVLSGLIMVITGIAFLVVGRGYEFGQASRIGPGFFPALLASLLVLVGLAVGVKGLRSEGESIRAFATKPTLLIVAATLAFGFLVRTAGLAVASAAVVLIAALASPSFRWTQGILLAIGLAALCSIVFVFALGLPIPVVGPLLGR</sequence>
<gene>
    <name evidence="3" type="ORF">C7450_11839</name>
</gene>
<evidence type="ECO:0000313" key="4">
    <source>
        <dbReference type="Proteomes" id="UP000248021"/>
    </source>
</evidence>
<accession>A0A2V3TTR9</accession>
<evidence type="ECO:0000256" key="1">
    <source>
        <dbReference type="SAM" id="Phobius"/>
    </source>
</evidence>
<feature type="transmembrane region" description="Helical" evidence="1">
    <location>
        <begin position="122"/>
        <end position="144"/>
    </location>
</feature>
<dbReference type="AlphaFoldDB" id="A0A2V3TTR9"/>
<dbReference type="Pfam" id="PF07331">
    <property type="entry name" value="TctB"/>
    <property type="match status" value="1"/>
</dbReference>